<evidence type="ECO:0000313" key="3">
    <source>
        <dbReference type="Proteomes" id="UP001415857"/>
    </source>
</evidence>
<dbReference type="Proteomes" id="UP001415857">
    <property type="component" value="Unassembled WGS sequence"/>
</dbReference>
<evidence type="ECO:0000313" key="2">
    <source>
        <dbReference type="EMBL" id="KAK9268708.1"/>
    </source>
</evidence>
<feature type="region of interest" description="Disordered" evidence="1">
    <location>
        <begin position="164"/>
        <end position="196"/>
    </location>
</feature>
<organism evidence="2 3">
    <name type="scientific">Liquidambar formosana</name>
    <name type="common">Formosan gum</name>
    <dbReference type="NCBI Taxonomy" id="63359"/>
    <lineage>
        <taxon>Eukaryota</taxon>
        <taxon>Viridiplantae</taxon>
        <taxon>Streptophyta</taxon>
        <taxon>Embryophyta</taxon>
        <taxon>Tracheophyta</taxon>
        <taxon>Spermatophyta</taxon>
        <taxon>Magnoliopsida</taxon>
        <taxon>eudicotyledons</taxon>
        <taxon>Gunneridae</taxon>
        <taxon>Pentapetalae</taxon>
        <taxon>Saxifragales</taxon>
        <taxon>Altingiaceae</taxon>
        <taxon>Liquidambar</taxon>
    </lineage>
</organism>
<comment type="caution">
    <text evidence="2">The sequence shown here is derived from an EMBL/GenBank/DDBJ whole genome shotgun (WGS) entry which is preliminary data.</text>
</comment>
<feature type="compositionally biased region" description="Basic residues" evidence="1">
    <location>
        <begin position="224"/>
        <end position="234"/>
    </location>
</feature>
<name>A0AAP0R5D8_LIQFO</name>
<accession>A0AAP0R5D8</accession>
<evidence type="ECO:0000256" key="1">
    <source>
        <dbReference type="SAM" id="MobiDB-lite"/>
    </source>
</evidence>
<keyword evidence="3" id="KW-1185">Reference proteome</keyword>
<reference evidence="2 3" key="1">
    <citation type="journal article" date="2024" name="Plant J.">
        <title>Genome sequences and population genomics reveal climatic adaptation and genomic divergence between two closely related sweetgum species.</title>
        <authorList>
            <person name="Xu W.Q."/>
            <person name="Ren C.Q."/>
            <person name="Zhang X.Y."/>
            <person name="Comes H.P."/>
            <person name="Liu X.H."/>
            <person name="Li Y.G."/>
            <person name="Kettle C.J."/>
            <person name="Jalonen R."/>
            <person name="Gaisberger H."/>
            <person name="Ma Y.Z."/>
            <person name="Qiu Y.X."/>
        </authorList>
    </citation>
    <scope>NUCLEOTIDE SEQUENCE [LARGE SCALE GENOMIC DNA]</scope>
    <source>
        <strain evidence="2">Hangzhou</strain>
    </source>
</reference>
<dbReference type="AlphaFoldDB" id="A0AAP0R5D8"/>
<dbReference type="EMBL" id="JBBPBK010000015">
    <property type="protein sequence ID" value="KAK9268708.1"/>
    <property type="molecule type" value="Genomic_DNA"/>
</dbReference>
<feature type="compositionally biased region" description="Basic residues" evidence="1">
    <location>
        <begin position="169"/>
        <end position="190"/>
    </location>
</feature>
<feature type="region of interest" description="Disordered" evidence="1">
    <location>
        <begin position="213"/>
        <end position="234"/>
    </location>
</feature>
<proteinExistence type="predicted"/>
<sequence>MKAFGGWKLSPVGFSHFGCKLKRKYARSISVRSSTSVPPPSPHWPADASTPFHGPSSSYAPSLYGLYTSVPPRGLPAAFSLVHPPASSFALSPQVGPSTFMLDMFIEDYWTPPHTVRLSSLSAFTPGAPSHLPSFRPSIDAALADIAYHTPLHQPMMSEDIGIDEHPIRRGGRGRGRSRARARAGARGRGRALDHDVHPHRGVKQHVIHVHPEPDQQDVNGWPRRVRRRPPCGT</sequence>
<protein>
    <submittedName>
        <fullName evidence="2">Uncharacterized protein</fullName>
    </submittedName>
</protein>
<gene>
    <name evidence="2" type="ORF">L1049_000469</name>
</gene>